<evidence type="ECO:0000256" key="1">
    <source>
        <dbReference type="SAM" id="Coils"/>
    </source>
</evidence>
<proteinExistence type="predicted"/>
<dbReference type="EMBL" id="ABCC02000033">
    <property type="protein sequence ID" value="EDP15689.1"/>
    <property type="molecule type" value="Genomic_DNA"/>
</dbReference>
<dbReference type="PaxDb" id="411902-CLOBOL_03860"/>
<name>A8RU11_ENTBW</name>
<accession>A8RU11</accession>
<reference evidence="2 3" key="2">
    <citation type="submission" date="2007-09" db="EMBL/GenBank/DDBJ databases">
        <title>Draft genome sequence of Clostridium bolteae (ATCC BAA-613).</title>
        <authorList>
            <person name="Sudarsanam P."/>
            <person name="Ley R."/>
            <person name="Guruge J."/>
            <person name="Turnbaugh P.J."/>
            <person name="Mahowald M."/>
            <person name="Liep D."/>
            <person name="Gordon J."/>
        </authorList>
    </citation>
    <scope>NUCLEOTIDE SEQUENCE [LARGE SCALE GENOMIC DNA]</scope>
    <source>
        <strain evidence="3">ATCC BAA-613 / DSM 15670 / CCUG 46953 / JCM 12243 / WAL 16351</strain>
    </source>
</reference>
<gene>
    <name evidence="2" type="ORF">CLOBOL_03860</name>
</gene>
<protein>
    <submittedName>
        <fullName evidence="2">Uncharacterized protein</fullName>
    </submittedName>
</protein>
<feature type="coiled-coil region" evidence="1">
    <location>
        <begin position="31"/>
        <end position="69"/>
    </location>
</feature>
<evidence type="ECO:0000313" key="3">
    <source>
        <dbReference type="Proteomes" id="UP000005396"/>
    </source>
</evidence>
<dbReference type="Proteomes" id="UP000005396">
    <property type="component" value="Unassembled WGS sequence"/>
</dbReference>
<dbReference type="AlphaFoldDB" id="A8RU11"/>
<dbReference type="HOGENOM" id="CLU_2750551_0_0_9"/>
<organism evidence="2 3">
    <name type="scientific">Enterocloster bolteae (strain ATCC BAA-613 / DSM 15670 / CCUG 46953 / JCM 12243 / WAL 16351)</name>
    <name type="common">Clostridium bolteae</name>
    <dbReference type="NCBI Taxonomy" id="411902"/>
    <lineage>
        <taxon>Bacteria</taxon>
        <taxon>Bacillati</taxon>
        <taxon>Bacillota</taxon>
        <taxon>Clostridia</taxon>
        <taxon>Lachnospirales</taxon>
        <taxon>Lachnospiraceae</taxon>
        <taxon>Enterocloster</taxon>
    </lineage>
</organism>
<dbReference type="RefSeq" id="WP_007037224.1">
    <property type="nucleotide sequence ID" value="NZ_DS480690.1"/>
</dbReference>
<sequence>MDITKELARAVKYYMIMEDVFLNPGNFKEAHKNFVEKMEEYEKKENLTEEEAQYNIEMAVEALKKYRAEQ</sequence>
<comment type="caution">
    <text evidence="2">The sequence shown here is derived from an EMBL/GenBank/DDBJ whole genome shotgun (WGS) entry which is preliminary data.</text>
</comment>
<keyword evidence="1" id="KW-0175">Coiled coil</keyword>
<evidence type="ECO:0000313" key="2">
    <source>
        <dbReference type="EMBL" id="EDP15689.1"/>
    </source>
</evidence>
<reference evidence="2 3" key="1">
    <citation type="submission" date="2007-08" db="EMBL/GenBank/DDBJ databases">
        <authorList>
            <person name="Fulton L."/>
            <person name="Clifton S."/>
            <person name="Fulton B."/>
            <person name="Xu J."/>
            <person name="Minx P."/>
            <person name="Pepin K.H."/>
            <person name="Johnson M."/>
            <person name="Thiruvilangam P."/>
            <person name="Bhonagiri V."/>
            <person name="Nash W.E."/>
            <person name="Mardis E.R."/>
            <person name="Wilson R.K."/>
        </authorList>
    </citation>
    <scope>NUCLEOTIDE SEQUENCE [LARGE SCALE GENOMIC DNA]</scope>
    <source>
        <strain evidence="3">ATCC BAA-613 / DSM 15670 / CCUG 46953 / JCM 12243 / WAL 16351</strain>
    </source>
</reference>